<dbReference type="PANTHER" id="PTHR46401">
    <property type="entry name" value="GLYCOSYLTRANSFERASE WBBK-RELATED"/>
    <property type="match status" value="1"/>
</dbReference>
<dbReference type="InterPro" id="IPR001296">
    <property type="entry name" value="Glyco_trans_1"/>
</dbReference>
<feature type="domain" description="Glycosyl transferase family 1" evidence="2">
    <location>
        <begin position="195"/>
        <end position="347"/>
    </location>
</feature>
<keyword evidence="5" id="KW-1185">Reference proteome</keyword>
<accession>A0ABT0HJF8</accession>
<proteinExistence type="predicted"/>
<reference evidence="4 5" key="1">
    <citation type="submission" date="2022-04" db="EMBL/GenBank/DDBJ databases">
        <title>Spirosoma sp. strain RP8 genome sequencing and assembly.</title>
        <authorList>
            <person name="Jung Y."/>
        </authorList>
    </citation>
    <scope>NUCLEOTIDE SEQUENCE [LARGE SCALE GENOMIC DNA]</scope>
    <source>
        <strain evidence="4 5">RP8</strain>
    </source>
</reference>
<organism evidence="4 5">
    <name type="scientific">Spirosoma liriopis</name>
    <dbReference type="NCBI Taxonomy" id="2937440"/>
    <lineage>
        <taxon>Bacteria</taxon>
        <taxon>Pseudomonadati</taxon>
        <taxon>Bacteroidota</taxon>
        <taxon>Cytophagia</taxon>
        <taxon>Cytophagales</taxon>
        <taxon>Cytophagaceae</taxon>
        <taxon>Spirosoma</taxon>
    </lineage>
</organism>
<dbReference type="Proteomes" id="UP001202180">
    <property type="component" value="Unassembled WGS sequence"/>
</dbReference>
<protein>
    <submittedName>
        <fullName evidence="4">Glycosyltransferase family 4 protein</fullName>
    </submittedName>
</protein>
<dbReference type="Pfam" id="PF00534">
    <property type="entry name" value="Glycos_transf_1"/>
    <property type="match status" value="1"/>
</dbReference>
<dbReference type="CDD" id="cd03809">
    <property type="entry name" value="GT4_MtfB-like"/>
    <property type="match status" value="1"/>
</dbReference>
<feature type="domain" description="Glycosyltransferase subfamily 4-like N-terminal" evidence="3">
    <location>
        <begin position="58"/>
        <end position="177"/>
    </location>
</feature>
<dbReference type="PANTHER" id="PTHR46401:SF2">
    <property type="entry name" value="GLYCOSYLTRANSFERASE WBBK-RELATED"/>
    <property type="match status" value="1"/>
</dbReference>
<dbReference type="SUPFAM" id="SSF53756">
    <property type="entry name" value="UDP-Glycosyltransferase/glycogen phosphorylase"/>
    <property type="match status" value="1"/>
</dbReference>
<dbReference type="InterPro" id="IPR028098">
    <property type="entry name" value="Glyco_trans_4-like_N"/>
</dbReference>
<sequence length="368" mass="42447">MKIFFDHQTFSLQDYGGISRYFVELIDGINQTSTNEAYLSLLFTDNVYISEKQGKKRSLIKESDFYRKKSIQYRLNKIYCYYELARTKFDVFHATYYDPYFTDVIKDKPFVVTFLDMIHERLANKFVDLSGDNKITKRKRNIAEKASAIIAISESTKNDIVELFDINPNKISVIHLGSSLKLDSLDNIDHEMPYHKDFLLFVGNRGHYKNFIWFLKAVTPVLIKYKLKLICAGGGPFSLQENKLIDSLRIKDLVLQQPITDRILINLYYNATAFIFPSLYEGFGIPVLEAFACDCPCIVSNRSSLPEVAGDAALYIDPEDPESLIDVLESILTDSLLRETLVIKGRERLMKFSWTNTVQETLDLYSKI</sequence>
<name>A0ABT0HJF8_9BACT</name>
<dbReference type="RefSeq" id="WP_248476898.1">
    <property type="nucleotide sequence ID" value="NZ_JALPRF010000002.1"/>
</dbReference>
<evidence type="ECO:0000313" key="5">
    <source>
        <dbReference type="Proteomes" id="UP001202180"/>
    </source>
</evidence>
<evidence type="ECO:0000313" key="4">
    <source>
        <dbReference type="EMBL" id="MCK8492300.1"/>
    </source>
</evidence>
<gene>
    <name evidence="4" type="ORF">M0L20_10605</name>
</gene>
<dbReference type="Pfam" id="PF13439">
    <property type="entry name" value="Glyco_transf_4"/>
    <property type="match status" value="1"/>
</dbReference>
<dbReference type="EMBL" id="JALPRF010000002">
    <property type="protein sequence ID" value="MCK8492300.1"/>
    <property type="molecule type" value="Genomic_DNA"/>
</dbReference>
<evidence type="ECO:0000259" key="3">
    <source>
        <dbReference type="Pfam" id="PF13439"/>
    </source>
</evidence>
<keyword evidence="1" id="KW-0808">Transferase</keyword>
<evidence type="ECO:0000256" key="1">
    <source>
        <dbReference type="ARBA" id="ARBA00022679"/>
    </source>
</evidence>
<dbReference type="Gene3D" id="3.40.50.2000">
    <property type="entry name" value="Glycogen Phosphorylase B"/>
    <property type="match status" value="2"/>
</dbReference>
<comment type="caution">
    <text evidence="4">The sequence shown here is derived from an EMBL/GenBank/DDBJ whole genome shotgun (WGS) entry which is preliminary data.</text>
</comment>
<evidence type="ECO:0000259" key="2">
    <source>
        <dbReference type="Pfam" id="PF00534"/>
    </source>
</evidence>